<accession>D5GHM9</accession>
<gene>
    <name evidence="2" type="ORF">GSTUM_00008051001</name>
</gene>
<feature type="compositionally biased region" description="Basic residues" evidence="1">
    <location>
        <begin position="52"/>
        <end position="73"/>
    </location>
</feature>
<keyword evidence="3" id="KW-1185">Reference proteome</keyword>
<proteinExistence type="predicted"/>
<feature type="region of interest" description="Disordered" evidence="1">
    <location>
        <begin position="50"/>
        <end position="76"/>
    </location>
</feature>
<dbReference type="AlphaFoldDB" id="D5GHM9"/>
<evidence type="ECO:0000256" key="1">
    <source>
        <dbReference type="SAM" id="MobiDB-lite"/>
    </source>
</evidence>
<dbReference type="Proteomes" id="UP000006911">
    <property type="component" value="Unassembled WGS sequence"/>
</dbReference>
<reference evidence="2 3" key="1">
    <citation type="journal article" date="2010" name="Nature">
        <title>Perigord black truffle genome uncovers evolutionary origins and mechanisms of symbiosis.</title>
        <authorList>
            <person name="Martin F."/>
            <person name="Kohler A."/>
            <person name="Murat C."/>
            <person name="Balestrini R."/>
            <person name="Coutinho P.M."/>
            <person name="Jaillon O."/>
            <person name="Montanini B."/>
            <person name="Morin E."/>
            <person name="Noel B."/>
            <person name="Percudani R."/>
            <person name="Porcel B."/>
            <person name="Rubini A."/>
            <person name="Amicucci A."/>
            <person name="Amselem J."/>
            <person name="Anthouard V."/>
            <person name="Arcioni S."/>
            <person name="Artiguenave F."/>
            <person name="Aury J.M."/>
            <person name="Ballario P."/>
            <person name="Bolchi A."/>
            <person name="Brenna A."/>
            <person name="Brun A."/>
            <person name="Buee M."/>
            <person name="Cantarel B."/>
            <person name="Chevalier G."/>
            <person name="Couloux A."/>
            <person name="Da Silva C."/>
            <person name="Denoeud F."/>
            <person name="Duplessis S."/>
            <person name="Ghignone S."/>
            <person name="Hilselberger B."/>
            <person name="Iotti M."/>
            <person name="Marcais B."/>
            <person name="Mello A."/>
            <person name="Miranda M."/>
            <person name="Pacioni G."/>
            <person name="Quesneville H."/>
            <person name="Riccioni C."/>
            <person name="Ruotolo R."/>
            <person name="Splivallo R."/>
            <person name="Stocchi V."/>
            <person name="Tisserant E."/>
            <person name="Viscomi A.R."/>
            <person name="Zambonelli A."/>
            <person name="Zampieri E."/>
            <person name="Henrissat B."/>
            <person name="Lebrun M.H."/>
            <person name="Paolocci F."/>
            <person name="Bonfante P."/>
            <person name="Ottonello S."/>
            <person name="Wincker P."/>
        </authorList>
    </citation>
    <scope>NUCLEOTIDE SEQUENCE [LARGE SCALE GENOMIC DNA]</scope>
    <source>
        <strain evidence="2 3">Mel28</strain>
    </source>
</reference>
<dbReference type="GeneID" id="9183713"/>
<dbReference type="HOGENOM" id="CLU_2374304_0_0_1"/>
<dbReference type="InParanoid" id="D5GHM9"/>
<evidence type="ECO:0000313" key="3">
    <source>
        <dbReference type="Proteomes" id="UP000006911"/>
    </source>
</evidence>
<dbReference type="RefSeq" id="XP_002839868.1">
    <property type="nucleotide sequence ID" value="XM_002839822.1"/>
</dbReference>
<organism evidence="2 3">
    <name type="scientific">Tuber melanosporum (strain Mel28)</name>
    <name type="common">Perigord black truffle</name>
    <dbReference type="NCBI Taxonomy" id="656061"/>
    <lineage>
        <taxon>Eukaryota</taxon>
        <taxon>Fungi</taxon>
        <taxon>Dikarya</taxon>
        <taxon>Ascomycota</taxon>
        <taxon>Pezizomycotina</taxon>
        <taxon>Pezizomycetes</taxon>
        <taxon>Pezizales</taxon>
        <taxon>Tuberaceae</taxon>
        <taxon>Tuber</taxon>
    </lineage>
</organism>
<sequence>MRKGTGILRGIEAGGIEIEAVVGTEKSWTRKQRLKRSDYVIFRKETNLQSASKRRMRRRPRSWLKTGHPRRKVNSSLNGELWQMTLQLELRPFQT</sequence>
<name>D5GHM9_TUBMM</name>
<dbReference type="EMBL" id="FN430320">
    <property type="protein sequence ID" value="CAZ84059.1"/>
    <property type="molecule type" value="Genomic_DNA"/>
</dbReference>
<dbReference type="KEGG" id="tml:GSTUM_00008051001"/>
<evidence type="ECO:0000313" key="2">
    <source>
        <dbReference type="EMBL" id="CAZ84059.1"/>
    </source>
</evidence>
<protein>
    <submittedName>
        <fullName evidence="2">(Perigord truffle) hypothetical protein</fullName>
    </submittedName>
</protein>